<accession>A0A9E7UBG3</accession>
<keyword evidence="3" id="KW-1185">Reference proteome</keyword>
<dbReference type="AlphaFoldDB" id="A0A9E7UBG3"/>
<reference evidence="2" key="1">
    <citation type="submission" date="2022-09" db="EMBL/GenBank/DDBJ databases">
        <title>Diverse halophilic archaea isolated from saline environments.</title>
        <authorList>
            <person name="Cui H.-L."/>
        </authorList>
    </citation>
    <scope>NUCLEOTIDE SEQUENCE</scope>
    <source>
        <strain evidence="2">ZS-35-S2</strain>
    </source>
</reference>
<dbReference type="Proteomes" id="UP001057580">
    <property type="component" value="Chromosome"/>
</dbReference>
<dbReference type="KEGG" id="ssai:N0B31_02015"/>
<organism evidence="2 3">
    <name type="scientific">Salinirubellus salinus</name>
    <dbReference type="NCBI Taxonomy" id="1364945"/>
    <lineage>
        <taxon>Archaea</taxon>
        <taxon>Methanobacteriati</taxon>
        <taxon>Methanobacteriota</taxon>
        <taxon>Stenosarchaea group</taxon>
        <taxon>Halobacteria</taxon>
        <taxon>Halobacteriales</taxon>
        <taxon>Natronomonadaceae</taxon>
        <taxon>Salinirubellus</taxon>
    </lineage>
</organism>
<evidence type="ECO:0000313" key="3">
    <source>
        <dbReference type="Proteomes" id="UP001057580"/>
    </source>
</evidence>
<dbReference type="RefSeq" id="WP_260594119.1">
    <property type="nucleotide sequence ID" value="NZ_CP104003.1"/>
</dbReference>
<protein>
    <submittedName>
        <fullName evidence="2">Uncharacterized protein</fullName>
    </submittedName>
</protein>
<sequence>MNGSNRERIARLVGVVAVSTLVLTATFIGVVALLSGGNAEVGTRLPFYVLAMAVGFVGVVVLSEQRYGERADGRSILATASGVALVVFVLVSLAGEGMVFASDNPSEVVLSELFLYFVAAGLIGTGLGYWGLRHWREFARSTAAGRL</sequence>
<gene>
    <name evidence="2" type="ORF">N0B31_02015</name>
</gene>
<dbReference type="EMBL" id="CP104003">
    <property type="protein sequence ID" value="UWM55067.1"/>
    <property type="molecule type" value="Genomic_DNA"/>
</dbReference>
<evidence type="ECO:0000256" key="1">
    <source>
        <dbReference type="SAM" id="Phobius"/>
    </source>
</evidence>
<evidence type="ECO:0000313" key="2">
    <source>
        <dbReference type="EMBL" id="UWM55067.1"/>
    </source>
</evidence>
<keyword evidence="1" id="KW-0472">Membrane</keyword>
<name>A0A9E7UBG3_9EURY</name>
<feature type="transmembrane region" description="Helical" evidence="1">
    <location>
        <begin position="75"/>
        <end position="93"/>
    </location>
</feature>
<dbReference type="GeneID" id="74941159"/>
<feature type="transmembrane region" description="Helical" evidence="1">
    <location>
        <begin position="113"/>
        <end position="132"/>
    </location>
</feature>
<proteinExistence type="predicted"/>
<keyword evidence="1" id="KW-0812">Transmembrane</keyword>
<feature type="transmembrane region" description="Helical" evidence="1">
    <location>
        <begin position="12"/>
        <end position="33"/>
    </location>
</feature>
<feature type="transmembrane region" description="Helical" evidence="1">
    <location>
        <begin position="45"/>
        <end position="63"/>
    </location>
</feature>
<keyword evidence="1" id="KW-1133">Transmembrane helix</keyword>